<dbReference type="EMBL" id="ACEA01000012">
    <property type="protein sequence ID" value="EEG24689.1"/>
    <property type="molecule type" value="Genomic_DNA"/>
</dbReference>
<reference evidence="1 2" key="1">
    <citation type="submission" date="2009-01" db="EMBL/GenBank/DDBJ databases">
        <authorList>
            <person name="Fulton L."/>
            <person name="Clifton S."/>
            <person name="Chinwalla A.T."/>
            <person name="Mitreva M."/>
            <person name="Sodergren E."/>
            <person name="Weinstock G."/>
            <person name="Clifton S."/>
            <person name="Dooling D.J."/>
            <person name="Fulton B."/>
            <person name="Minx P."/>
            <person name="Pepin K.H."/>
            <person name="Johnson M."/>
            <person name="Bhonagiri V."/>
            <person name="Nash W.E."/>
            <person name="Mardis E.R."/>
            <person name="Wilson R.K."/>
        </authorList>
    </citation>
    <scope>NUCLEOTIDE SEQUENCE [LARGE SCALE GENOMIC DNA]</scope>
    <source>
        <strain evidence="1 2">ATCC 23834</strain>
    </source>
</reference>
<sequence>MHKFKLRQRTTGGFDQPKGNMVEQGCGFIAIENTVLNGKAADMQVKNFTNVEKCL</sequence>
<proteinExistence type="predicted"/>
<comment type="caution">
    <text evidence="1">The sequence shown here is derived from an EMBL/GenBank/DDBJ whole genome shotgun (WGS) entry which is preliminary data.</text>
</comment>
<name>C0DSY4_EIKCO</name>
<evidence type="ECO:0000313" key="1">
    <source>
        <dbReference type="EMBL" id="EEG24689.1"/>
    </source>
</evidence>
<protein>
    <submittedName>
        <fullName evidence="1">Uncharacterized protein</fullName>
    </submittedName>
</protein>
<dbReference type="GeneID" id="60771058"/>
<accession>C0DSY4</accession>
<dbReference type="Proteomes" id="UP000005837">
    <property type="component" value="Unassembled WGS sequence"/>
</dbReference>
<evidence type="ECO:0000313" key="2">
    <source>
        <dbReference type="Proteomes" id="UP000005837"/>
    </source>
</evidence>
<dbReference type="RefSeq" id="WP_003822284.1">
    <property type="nucleotide sequence ID" value="NZ_EQ973317.1"/>
</dbReference>
<dbReference type="AlphaFoldDB" id="C0DSY4"/>
<dbReference type="HOGENOM" id="CLU_3024938_0_0_4"/>
<gene>
    <name evidence="1" type="ORF">EIKCOROL_00458</name>
</gene>
<organism evidence="1 2">
    <name type="scientific">Eikenella corrodens ATCC 23834</name>
    <dbReference type="NCBI Taxonomy" id="546274"/>
    <lineage>
        <taxon>Bacteria</taxon>
        <taxon>Pseudomonadati</taxon>
        <taxon>Pseudomonadota</taxon>
        <taxon>Betaproteobacteria</taxon>
        <taxon>Neisseriales</taxon>
        <taxon>Neisseriaceae</taxon>
        <taxon>Eikenella</taxon>
    </lineage>
</organism>